<protein>
    <submittedName>
        <fullName evidence="2">Uncharacterized protein LOC108612403</fullName>
    </submittedName>
</protein>
<proteinExistence type="predicted"/>
<accession>A0ABM1P0N6</accession>
<reference evidence="2" key="3">
    <citation type="submission" date="2025-08" db="UniProtKB">
        <authorList>
            <consortium name="RefSeq"/>
        </authorList>
    </citation>
    <scope>IDENTIFICATION</scope>
    <source>
        <tissue evidence="2">Whole organism</tissue>
    </source>
</reference>
<dbReference type="GeneID" id="108612403"/>
<gene>
    <name evidence="2" type="primary">LOC108612403</name>
</gene>
<evidence type="ECO:0000313" key="2">
    <source>
        <dbReference type="RefSeq" id="XP_017860772.1"/>
    </source>
</evidence>
<name>A0ABM1P0N6_DROAR</name>
<dbReference type="Proteomes" id="UP000694904">
    <property type="component" value="Chromosome 4"/>
</dbReference>
<evidence type="ECO:0000313" key="1">
    <source>
        <dbReference type="Proteomes" id="UP000694904"/>
    </source>
</evidence>
<reference evidence="1" key="1">
    <citation type="journal article" date="1997" name="Nucleic Acids Res.">
        <title>tRNAscan-SE: a program for improved detection of transfer RNA genes in genomic sequence.</title>
        <authorList>
            <person name="Lowe T.M."/>
            <person name="Eddy S.R."/>
        </authorList>
    </citation>
    <scope>NUCLEOTIDE SEQUENCE [LARGE SCALE GENOMIC DNA]</scope>
</reference>
<keyword evidence="1" id="KW-1185">Reference proteome</keyword>
<dbReference type="RefSeq" id="XP_017860772.1">
    <property type="nucleotide sequence ID" value="XM_018005283.1"/>
</dbReference>
<sequence length="968" mass="111202">MDFLTALSTGASVDYATSEYMFAFMQAVANDPKNWLNEVSHNFVGQCFRALGLQFNVSVEAFQRTYDHPYSADNLNYIFNAVPFVLKNVELFFNQLPISLADCERSLSQERPSSQLGGEFYDITNPVLCYLRVVHVWALVVRSITGKLQQKDIVRYLCEPLARMSFCILQGLVKLLPDYGKKYELLEENCLCLTVLVRYSIFFTEACQMILPSMMGLFKEHFQLFFGSTKSAVNFVYWVFCCEMSNKDTYIQTYQFLESMLNYFAEGKQCDASGNLILRLLTNELIMNKFLAIQFEMLKVKNSNPLLLATLRYLDTLQRHLVSTDVFSRRFLEQLLLVLLEVPNATLSVCTAAAELYVTLASRQYSKQDIFMHILETFVKSQSIAGKFSSHDQFMALIKNYLLKLMDFFPALQYFKYYMKVLNAENVREEILLLTAHATCALFEHHTEQYIEMELSRQQVHNLLHHWPKLVTESAQNMEIRAIIYGIYSMVDFTVLTEHKSRLIALEKHCLNIFLNDDTLSEAEFAILFTKLSQSIKVTGNEQMLVAAALALQDRYAEITIEMMGRQLESPQPELLQDYGTCVRCLYSMIKENKLRGHQVCDMYETLASQMLRENVANEHLALYGYECLALMLILLHCESDDLEDAHEHIARSVQLAEVLRDDCVRKLSNLSQNLPQAKSLFCAIVVLHLGLSSNLTLNALTYDTLSAGLSDVTLALNARSDTLALSYVQEMHLLFRQLHENELIVLPTYRVWKLLLQYKIVKTSPDYITRELEQLILVLLKRHIVTYAHNLTVIQLHINNSSRNNNRFTAALTAHMRLVEANSSAKDAWLLRLHVFNASLELLVNRLAALRTESGDTRSRNNLFPLRHLLALVNTLRLEKVHFMNIARLLESLQANVISDVDKKELDRFITQISAYRLACEDDAAKSRLKLQPPGPMTLWQAKAFNYPDAAKQLDFSAQELIDDRHN</sequence>
<reference evidence="1" key="2">
    <citation type="journal article" date="2016" name="G3 (Bethesda)">
        <title>Genome Evolution in Three Species of Cactophilic Drosophila.</title>
        <authorList>
            <person name="Sanchez-Flores A."/>
            <person name="Penazola F."/>
            <person name="Carpinteyro-Ponce J."/>
            <person name="Nazario-Yepiz N."/>
            <person name="Abreu-Goodger C."/>
            <person name="Machado C.A."/>
            <person name="Markow T.A."/>
        </authorList>
    </citation>
    <scope>NUCLEOTIDE SEQUENCE [LARGE SCALE GENOMIC DNA]</scope>
</reference>
<organism evidence="1 2">
    <name type="scientific">Drosophila arizonae</name>
    <name type="common">Fruit fly</name>
    <dbReference type="NCBI Taxonomy" id="7263"/>
    <lineage>
        <taxon>Eukaryota</taxon>
        <taxon>Metazoa</taxon>
        <taxon>Ecdysozoa</taxon>
        <taxon>Arthropoda</taxon>
        <taxon>Hexapoda</taxon>
        <taxon>Insecta</taxon>
        <taxon>Pterygota</taxon>
        <taxon>Neoptera</taxon>
        <taxon>Endopterygota</taxon>
        <taxon>Diptera</taxon>
        <taxon>Brachycera</taxon>
        <taxon>Muscomorpha</taxon>
        <taxon>Ephydroidea</taxon>
        <taxon>Drosophilidae</taxon>
        <taxon>Drosophila</taxon>
    </lineage>
</organism>